<reference evidence="4 5" key="1">
    <citation type="journal article" date="2018" name="Front. Microbiol.">
        <title>Genome-Wide Analysis of Corynespora cassiicola Leaf Fall Disease Putative Effectors.</title>
        <authorList>
            <person name="Lopez D."/>
            <person name="Ribeiro S."/>
            <person name="Label P."/>
            <person name="Fumanal B."/>
            <person name="Venisse J.S."/>
            <person name="Kohler A."/>
            <person name="de Oliveira R.R."/>
            <person name="Labutti K."/>
            <person name="Lipzen A."/>
            <person name="Lail K."/>
            <person name="Bauer D."/>
            <person name="Ohm R.A."/>
            <person name="Barry K.W."/>
            <person name="Spatafora J."/>
            <person name="Grigoriev I.V."/>
            <person name="Martin F.M."/>
            <person name="Pujade-Renaud V."/>
        </authorList>
    </citation>
    <scope>NUCLEOTIDE SEQUENCE [LARGE SCALE GENOMIC DNA]</scope>
    <source>
        <strain evidence="4 5">Philippines</strain>
    </source>
</reference>
<evidence type="ECO:0000313" key="4">
    <source>
        <dbReference type="EMBL" id="PSN68859.1"/>
    </source>
</evidence>
<dbReference type="Pfam" id="PF12796">
    <property type="entry name" value="Ank_2"/>
    <property type="match status" value="1"/>
</dbReference>
<dbReference type="AlphaFoldDB" id="A0A2T2NU09"/>
<organism evidence="4 5">
    <name type="scientific">Corynespora cassiicola Philippines</name>
    <dbReference type="NCBI Taxonomy" id="1448308"/>
    <lineage>
        <taxon>Eukaryota</taxon>
        <taxon>Fungi</taxon>
        <taxon>Dikarya</taxon>
        <taxon>Ascomycota</taxon>
        <taxon>Pezizomycotina</taxon>
        <taxon>Dothideomycetes</taxon>
        <taxon>Pleosporomycetidae</taxon>
        <taxon>Pleosporales</taxon>
        <taxon>Corynesporascaceae</taxon>
        <taxon>Corynespora</taxon>
    </lineage>
</organism>
<dbReference type="InterPro" id="IPR036770">
    <property type="entry name" value="Ankyrin_rpt-contain_sf"/>
</dbReference>
<dbReference type="Proteomes" id="UP000240883">
    <property type="component" value="Unassembled WGS sequence"/>
</dbReference>
<protein>
    <submittedName>
        <fullName evidence="4">Uncharacterized protein</fullName>
    </submittedName>
</protein>
<dbReference type="PANTHER" id="PTHR24198:SF165">
    <property type="entry name" value="ANKYRIN REPEAT-CONTAINING PROTEIN-RELATED"/>
    <property type="match status" value="1"/>
</dbReference>
<dbReference type="SUPFAM" id="SSF48403">
    <property type="entry name" value="Ankyrin repeat"/>
    <property type="match status" value="1"/>
</dbReference>
<feature type="non-terminal residue" evidence="4">
    <location>
        <position position="1"/>
    </location>
</feature>
<dbReference type="PANTHER" id="PTHR24198">
    <property type="entry name" value="ANKYRIN REPEAT AND PROTEIN KINASE DOMAIN-CONTAINING PROTEIN"/>
    <property type="match status" value="1"/>
</dbReference>
<dbReference type="InterPro" id="IPR002110">
    <property type="entry name" value="Ankyrin_rpt"/>
</dbReference>
<keyword evidence="2 3" id="KW-0040">ANK repeat</keyword>
<dbReference type="Gene3D" id="1.25.40.20">
    <property type="entry name" value="Ankyrin repeat-containing domain"/>
    <property type="match status" value="1"/>
</dbReference>
<evidence type="ECO:0000256" key="2">
    <source>
        <dbReference type="ARBA" id="ARBA00023043"/>
    </source>
</evidence>
<gene>
    <name evidence="4" type="ORF">BS50DRAFT_470248</name>
</gene>
<proteinExistence type="predicted"/>
<dbReference type="PROSITE" id="PS50088">
    <property type="entry name" value="ANK_REPEAT"/>
    <property type="match status" value="1"/>
</dbReference>
<sequence length="82" mass="8557">AALLGLKIVSQRLLDRNGNINAVGGKFGNALQAASHKGHEATVRLLIKRGADINIKGGEYGNALQAASTGDHEAIVRLLIES</sequence>
<name>A0A2T2NU09_CORCC</name>
<keyword evidence="1" id="KW-0677">Repeat</keyword>
<feature type="repeat" description="ANK" evidence="3">
    <location>
        <begin position="26"/>
        <end position="58"/>
    </location>
</feature>
<feature type="non-terminal residue" evidence="4">
    <location>
        <position position="82"/>
    </location>
</feature>
<evidence type="ECO:0000313" key="5">
    <source>
        <dbReference type="Proteomes" id="UP000240883"/>
    </source>
</evidence>
<dbReference type="PROSITE" id="PS50297">
    <property type="entry name" value="ANK_REP_REGION"/>
    <property type="match status" value="1"/>
</dbReference>
<evidence type="ECO:0000256" key="3">
    <source>
        <dbReference type="PROSITE-ProRule" id="PRU00023"/>
    </source>
</evidence>
<keyword evidence="5" id="KW-1185">Reference proteome</keyword>
<dbReference type="STRING" id="1448308.A0A2T2NU09"/>
<evidence type="ECO:0000256" key="1">
    <source>
        <dbReference type="ARBA" id="ARBA00022737"/>
    </source>
</evidence>
<dbReference type="EMBL" id="KZ678133">
    <property type="protein sequence ID" value="PSN68859.1"/>
    <property type="molecule type" value="Genomic_DNA"/>
</dbReference>
<dbReference type="OrthoDB" id="4772757at2759"/>
<accession>A0A2T2NU09</accession>